<dbReference type="VEuPathDB" id="FungiDB:H310_05197"/>
<dbReference type="GO" id="GO:0005634">
    <property type="term" value="C:nucleus"/>
    <property type="evidence" value="ECO:0007669"/>
    <property type="project" value="UniProtKB-SubCell"/>
</dbReference>
<proteinExistence type="inferred from homology"/>
<keyword evidence="13" id="KW-0833">Ubl conjugation pathway</keyword>
<dbReference type="PROSITE" id="PS01358">
    <property type="entry name" value="ZF_RANBP2_1"/>
    <property type="match status" value="1"/>
</dbReference>
<evidence type="ECO:0000256" key="10">
    <source>
        <dbReference type="ARBA" id="ARBA00022723"/>
    </source>
</evidence>
<dbReference type="InterPro" id="IPR001876">
    <property type="entry name" value="Znf_RanBP2"/>
</dbReference>
<dbReference type="PANTHER" id="PTHR14134:SF2">
    <property type="entry name" value="E3 UBIQUITIN-PROTEIN LIGASE RAD18"/>
    <property type="match status" value="1"/>
</dbReference>
<feature type="compositionally biased region" description="Low complexity" evidence="21">
    <location>
        <begin position="259"/>
        <end position="281"/>
    </location>
</feature>
<feature type="region of interest" description="Disordered" evidence="21">
    <location>
        <begin position="390"/>
        <end position="410"/>
    </location>
</feature>
<dbReference type="InterPro" id="IPR017907">
    <property type="entry name" value="Znf_RING_CS"/>
</dbReference>
<dbReference type="GO" id="GO:0097505">
    <property type="term" value="C:Rad6-Rad18 complex"/>
    <property type="evidence" value="ECO:0007669"/>
    <property type="project" value="TreeGrafter"/>
</dbReference>
<dbReference type="PROSITE" id="PS50089">
    <property type="entry name" value="ZF_RING_2"/>
    <property type="match status" value="1"/>
</dbReference>
<reference evidence="24" key="1">
    <citation type="submission" date="2013-12" db="EMBL/GenBank/DDBJ databases">
        <title>The Genome Sequence of Aphanomyces invadans NJM9701.</title>
        <authorList>
            <consortium name="The Broad Institute Genomics Platform"/>
            <person name="Russ C."/>
            <person name="Tyler B."/>
            <person name="van West P."/>
            <person name="Dieguez-Uribeondo J."/>
            <person name="Young S.K."/>
            <person name="Zeng Q."/>
            <person name="Gargeya S."/>
            <person name="Fitzgerald M."/>
            <person name="Abouelleil A."/>
            <person name="Alvarado L."/>
            <person name="Chapman S.B."/>
            <person name="Gainer-Dewar J."/>
            <person name="Goldberg J."/>
            <person name="Griggs A."/>
            <person name="Gujja S."/>
            <person name="Hansen M."/>
            <person name="Howarth C."/>
            <person name="Imamovic A."/>
            <person name="Ireland A."/>
            <person name="Larimer J."/>
            <person name="McCowan C."/>
            <person name="Murphy C."/>
            <person name="Pearson M."/>
            <person name="Poon T.W."/>
            <person name="Priest M."/>
            <person name="Roberts A."/>
            <person name="Saif S."/>
            <person name="Shea T."/>
            <person name="Sykes S."/>
            <person name="Wortman J."/>
            <person name="Nusbaum C."/>
            <person name="Birren B."/>
        </authorList>
    </citation>
    <scope>NUCLEOTIDE SEQUENCE [LARGE SCALE GENOMIC DNA]</scope>
    <source>
        <strain evidence="24">NJM9701</strain>
    </source>
</reference>
<dbReference type="SMART" id="SM00547">
    <property type="entry name" value="ZnF_RBZ"/>
    <property type="match status" value="1"/>
</dbReference>
<name>A0A024UBS4_9STRA</name>
<feature type="domain" description="RING-type" evidence="22">
    <location>
        <begin position="29"/>
        <end position="71"/>
    </location>
</feature>
<evidence type="ECO:0000256" key="17">
    <source>
        <dbReference type="ARBA" id="ARBA00023242"/>
    </source>
</evidence>
<keyword evidence="11" id="KW-0227">DNA damage</keyword>
<dbReference type="GO" id="GO:0008270">
    <property type="term" value="F:zinc ion binding"/>
    <property type="evidence" value="ECO:0007669"/>
    <property type="project" value="UniProtKB-KW"/>
</dbReference>
<keyword evidence="12 20" id="KW-0863">Zinc-finger</keyword>
<dbReference type="Pfam" id="PF13923">
    <property type="entry name" value="zf-C3HC4_2"/>
    <property type="match status" value="1"/>
</dbReference>
<feature type="compositionally biased region" description="Basic residues" evidence="21">
    <location>
        <begin position="398"/>
        <end position="410"/>
    </location>
</feature>
<dbReference type="eggNOG" id="KOG0287">
    <property type="taxonomic scope" value="Eukaryota"/>
</dbReference>
<dbReference type="GO" id="GO:0061630">
    <property type="term" value="F:ubiquitin protein ligase activity"/>
    <property type="evidence" value="ECO:0007669"/>
    <property type="project" value="UniProtKB-EC"/>
</dbReference>
<keyword evidence="10" id="KW-0479">Metal-binding</keyword>
<gene>
    <name evidence="24" type="ORF">H310_05197</name>
</gene>
<keyword evidence="15" id="KW-0238">DNA-binding</keyword>
<dbReference type="GeneID" id="20082247"/>
<dbReference type="EC" id="2.3.2.31" evidence="6"/>
<evidence type="ECO:0000256" key="18">
    <source>
        <dbReference type="ARBA" id="ARBA00031783"/>
    </source>
</evidence>
<evidence type="ECO:0000256" key="13">
    <source>
        <dbReference type="ARBA" id="ARBA00022786"/>
    </source>
</evidence>
<dbReference type="InterPro" id="IPR036443">
    <property type="entry name" value="Znf_RanBP2_sf"/>
</dbReference>
<dbReference type="GO" id="GO:0006301">
    <property type="term" value="P:DNA damage tolerance"/>
    <property type="evidence" value="ECO:0007669"/>
    <property type="project" value="InterPro"/>
</dbReference>
<dbReference type="PROSITE" id="PS50199">
    <property type="entry name" value="ZF_RANBP2_2"/>
    <property type="match status" value="1"/>
</dbReference>
<evidence type="ECO:0000259" key="22">
    <source>
        <dbReference type="PROSITE" id="PS50089"/>
    </source>
</evidence>
<feature type="region of interest" description="Disordered" evidence="21">
    <location>
        <begin position="253"/>
        <end position="282"/>
    </location>
</feature>
<evidence type="ECO:0000256" key="16">
    <source>
        <dbReference type="ARBA" id="ARBA00023204"/>
    </source>
</evidence>
<comment type="subcellular location">
    <subcellularLocation>
        <location evidence="3">Nucleus</location>
    </subcellularLocation>
</comment>
<accession>A0A024UBS4</accession>
<comment type="catalytic activity">
    <reaction evidence="1">
        <text>S-ubiquitinyl-[E2 ubiquitin-conjugating enzyme]-L-cysteine + [acceptor protein]-L-lysine = [E2 ubiquitin-conjugating enzyme]-L-cysteine + N(6)-ubiquitinyl-[acceptor protein]-L-lysine.</text>
        <dbReference type="EC" id="2.3.2.27"/>
    </reaction>
</comment>
<protein>
    <recommendedName>
        <fullName evidence="8">RanBP-type and C3HC4-type zinc finger-containing protein 1</fullName>
        <ecNumber evidence="7">2.3.2.27</ecNumber>
        <ecNumber evidence="6">2.3.2.31</ecNumber>
    </recommendedName>
    <alternativeName>
        <fullName evidence="18 19">RING-type E3 ubiquitin transferase RAD18</fullName>
    </alternativeName>
</protein>
<dbReference type="InterPro" id="IPR039577">
    <property type="entry name" value="Rad18"/>
</dbReference>
<dbReference type="FunFam" id="3.30.40.10:FF:000172">
    <property type="entry name" value="E3 ubiquitin-protein ligase RAD18"/>
    <property type="match status" value="1"/>
</dbReference>
<dbReference type="Gene3D" id="4.10.1060.10">
    <property type="entry name" value="Zinc finger, RanBP2-type"/>
    <property type="match status" value="1"/>
</dbReference>
<dbReference type="RefSeq" id="XP_008868070.1">
    <property type="nucleotide sequence ID" value="XM_008869848.1"/>
</dbReference>
<evidence type="ECO:0000313" key="24">
    <source>
        <dbReference type="EMBL" id="ETW03841.1"/>
    </source>
</evidence>
<evidence type="ECO:0000256" key="11">
    <source>
        <dbReference type="ARBA" id="ARBA00022763"/>
    </source>
</evidence>
<evidence type="ECO:0000256" key="12">
    <source>
        <dbReference type="ARBA" id="ARBA00022771"/>
    </source>
</evidence>
<dbReference type="PANTHER" id="PTHR14134">
    <property type="entry name" value="E3 UBIQUITIN-PROTEIN LIGASE RAD18"/>
    <property type="match status" value="1"/>
</dbReference>
<evidence type="ECO:0000259" key="23">
    <source>
        <dbReference type="PROSITE" id="PS50199"/>
    </source>
</evidence>
<evidence type="ECO:0000256" key="9">
    <source>
        <dbReference type="ARBA" id="ARBA00022679"/>
    </source>
</evidence>
<dbReference type="SUPFAM" id="SSF90209">
    <property type="entry name" value="Ran binding protein zinc finger-like"/>
    <property type="match status" value="1"/>
</dbReference>
<evidence type="ECO:0000256" key="15">
    <source>
        <dbReference type="ARBA" id="ARBA00023125"/>
    </source>
</evidence>
<evidence type="ECO:0000256" key="7">
    <source>
        <dbReference type="ARBA" id="ARBA00012483"/>
    </source>
</evidence>
<evidence type="ECO:0000256" key="2">
    <source>
        <dbReference type="ARBA" id="ARBA00001798"/>
    </source>
</evidence>
<dbReference type="STRING" id="157072.A0A024UBS4"/>
<dbReference type="Gene3D" id="3.30.40.10">
    <property type="entry name" value="Zinc/RING finger domain, C3HC4 (zinc finger)"/>
    <property type="match status" value="1"/>
</dbReference>
<dbReference type="InterPro" id="IPR001841">
    <property type="entry name" value="Znf_RING"/>
</dbReference>
<evidence type="ECO:0000256" key="5">
    <source>
        <dbReference type="ARBA" id="ARBA00009506"/>
    </source>
</evidence>
<dbReference type="GO" id="GO:0006513">
    <property type="term" value="P:protein monoubiquitination"/>
    <property type="evidence" value="ECO:0007669"/>
    <property type="project" value="InterPro"/>
</dbReference>
<dbReference type="EMBL" id="KI913959">
    <property type="protein sequence ID" value="ETW03841.1"/>
    <property type="molecule type" value="Genomic_DNA"/>
</dbReference>
<evidence type="ECO:0000256" key="20">
    <source>
        <dbReference type="PROSITE-ProRule" id="PRU00322"/>
    </source>
</evidence>
<evidence type="ECO:0000256" key="8">
    <source>
        <dbReference type="ARBA" id="ARBA00017887"/>
    </source>
</evidence>
<comment type="catalytic activity">
    <reaction evidence="2">
        <text>[E2 ubiquitin-conjugating enzyme]-S-ubiquitinyl-L-cysteine + [acceptor protein]-L-lysine = [E2 ubiquitin-conjugating enzyme]-L-cysteine + [acceptor protein]-N(6)-ubiquitinyl-L-lysine.</text>
        <dbReference type="EC" id="2.3.2.31"/>
    </reaction>
</comment>
<dbReference type="EC" id="2.3.2.27" evidence="7"/>
<dbReference type="AlphaFoldDB" id="A0A024UBS4"/>
<dbReference type="InterPro" id="IPR013083">
    <property type="entry name" value="Znf_RING/FYVE/PHD"/>
</dbReference>
<evidence type="ECO:0000256" key="19">
    <source>
        <dbReference type="ARBA" id="ARBA00082369"/>
    </source>
</evidence>
<keyword evidence="16" id="KW-0234">DNA repair</keyword>
<evidence type="ECO:0000256" key="1">
    <source>
        <dbReference type="ARBA" id="ARBA00000900"/>
    </source>
</evidence>
<evidence type="ECO:0000256" key="4">
    <source>
        <dbReference type="ARBA" id="ARBA00004906"/>
    </source>
</evidence>
<comment type="pathway">
    <text evidence="4">Protein modification; protein ubiquitination.</text>
</comment>
<evidence type="ECO:0000256" key="6">
    <source>
        <dbReference type="ARBA" id="ARBA00012251"/>
    </source>
</evidence>
<organism evidence="24">
    <name type="scientific">Aphanomyces invadans</name>
    <dbReference type="NCBI Taxonomy" id="157072"/>
    <lineage>
        <taxon>Eukaryota</taxon>
        <taxon>Sar</taxon>
        <taxon>Stramenopiles</taxon>
        <taxon>Oomycota</taxon>
        <taxon>Saprolegniomycetes</taxon>
        <taxon>Saprolegniales</taxon>
        <taxon>Verrucalvaceae</taxon>
        <taxon>Aphanomyces</taxon>
    </lineage>
</organism>
<sequence length="410" mass="44838">MDVGDDVDDEWVWPNELMEARLMEGILRCQVCGEFLSGPVILQGCRHTFCSECVRKHLLAKGTNASCPECKCACSSSDLIPNRPLEQLVGLFRALKPKVLHLSSSPSSDGGATRLAAFTTAVNTSAAPTSLTSDITTRLPTISYNVMKDSQIRQLMDKVGLQAILPTSKDNMITCHKEYTMLWNAQLDTMNPKTASQVRAEVIAKFRQRQQEKAVMASTRRSLGLRPDDPIEKAITKTSVLNDNFRKLADQARAQRGNPSQPQPAASPAKMSSKPHAAPSPVHAVNMQDEAKVASNVMANGDLRFLPREAPAAMPMAALDGTWRHLHSTTLDKSIYIHSGSAQVTDVPPSPFAKPPPLAPAKRHVETSTTWTCARCTLENEPHVEKCEVCGAPTTKPTRPKRSRQSKLSL</sequence>
<comment type="similarity">
    <text evidence="5">Belongs to the RAD18 family.</text>
</comment>
<keyword evidence="17" id="KW-0539">Nucleus</keyword>
<dbReference type="OrthoDB" id="206574at2759"/>
<feature type="domain" description="RanBP2-type" evidence="23">
    <location>
        <begin position="367"/>
        <end position="396"/>
    </location>
</feature>
<evidence type="ECO:0000256" key="21">
    <source>
        <dbReference type="SAM" id="MobiDB-lite"/>
    </source>
</evidence>
<dbReference type="GO" id="GO:0003697">
    <property type="term" value="F:single-stranded DNA binding"/>
    <property type="evidence" value="ECO:0007669"/>
    <property type="project" value="InterPro"/>
</dbReference>
<dbReference type="PROSITE" id="PS00518">
    <property type="entry name" value="ZF_RING_1"/>
    <property type="match status" value="1"/>
</dbReference>
<keyword evidence="14" id="KW-0862">Zinc</keyword>
<dbReference type="GO" id="GO:0006281">
    <property type="term" value="P:DNA repair"/>
    <property type="evidence" value="ECO:0007669"/>
    <property type="project" value="UniProtKB-KW"/>
</dbReference>
<evidence type="ECO:0000256" key="14">
    <source>
        <dbReference type="ARBA" id="ARBA00022833"/>
    </source>
</evidence>
<keyword evidence="9" id="KW-0808">Transferase</keyword>
<evidence type="ECO:0000256" key="3">
    <source>
        <dbReference type="ARBA" id="ARBA00004123"/>
    </source>
</evidence>
<dbReference type="SMART" id="SM00184">
    <property type="entry name" value="RING"/>
    <property type="match status" value="1"/>
</dbReference>
<dbReference type="SUPFAM" id="SSF57850">
    <property type="entry name" value="RING/U-box"/>
    <property type="match status" value="1"/>
</dbReference>